<feature type="chain" id="PRO_5007372558" evidence="2">
    <location>
        <begin position="26"/>
        <end position="397"/>
    </location>
</feature>
<evidence type="ECO:0000313" key="4">
    <source>
        <dbReference type="Proteomes" id="UP000027466"/>
    </source>
</evidence>
<dbReference type="Gene3D" id="3.10.620.30">
    <property type="match status" value="1"/>
</dbReference>
<feature type="region of interest" description="Disordered" evidence="1">
    <location>
        <begin position="232"/>
        <end position="264"/>
    </location>
</feature>
<dbReference type="AlphaFoldDB" id="A0A069Q0E3"/>
<accession>A0A069Q0E3</accession>
<reference evidence="3 4" key="1">
    <citation type="submission" date="2014-03" db="EMBL/GenBank/DDBJ databases">
        <title>Draft Genome Sequences of Four Burkholderia Strains.</title>
        <authorList>
            <person name="Liu X.Y."/>
            <person name="Li C.X."/>
            <person name="Xu J.H."/>
        </authorList>
    </citation>
    <scope>NUCLEOTIDE SEQUENCE [LARGE SCALE GENOMIC DNA]</scope>
    <source>
        <strain evidence="3 4">DSM 50014</strain>
    </source>
</reference>
<keyword evidence="4" id="KW-1185">Reference proteome</keyword>
<protein>
    <submittedName>
        <fullName evidence="3">Transglutaminase</fullName>
    </submittedName>
</protein>
<comment type="caution">
    <text evidence="3">The sequence shown here is derived from an EMBL/GenBank/DDBJ whole genome shotgun (WGS) entry which is preliminary data.</text>
</comment>
<keyword evidence="2" id="KW-0732">Signal</keyword>
<gene>
    <name evidence="3" type="ORF">BG61_40060</name>
</gene>
<evidence type="ECO:0000256" key="1">
    <source>
        <dbReference type="SAM" id="MobiDB-lite"/>
    </source>
</evidence>
<feature type="signal peptide" evidence="2">
    <location>
        <begin position="1"/>
        <end position="25"/>
    </location>
</feature>
<dbReference type="STRING" id="60547.GCA_000751215_06140"/>
<sequence>MRPCRLLRVAVLASLAFGVSGSAWALKDDKAPQDAAAHALVADAFRASANELTTPALEGALEAGLRRLRDATWWEAQRKIRPQLAQVGDLMFLVTMSDAKPQQSPEAASRVQRLRDAMRVHAAQKPAGWSRLVAQVRSERAKEGDTSALLLANALINEVRYRDGTDGSYYPPSRFFAESGVCKDFAVAKYLLLRDAGFDPSRLRLVSLAPRYNNTPDDWHVMLVAQPDASAEPIALDSPPPAAVKRTPEPGTAASAEAPDTTTAIAPTGPSALLQSILAGRKPASAALRTPAGPAVAALGASGQAERPLAMVFNEDGSASFERDAPGSARRVATNRRGVRPVAMVSVVAGRTGQSWRVDVSGVFPKWRLAPENSAAPSLAEPAHGLLPIEALRSTDS</sequence>
<evidence type="ECO:0000313" key="3">
    <source>
        <dbReference type="EMBL" id="KDR43181.1"/>
    </source>
</evidence>
<proteinExistence type="predicted"/>
<organism evidence="3 4">
    <name type="scientific">Caballeronia glathei</name>
    <dbReference type="NCBI Taxonomy" id="60547"/>
    <lineage>
        <taxon>Bacteria</taxon>
        <taxon>Pseudomonadati</taxon>
        <taxon>Pseudomonadota</taxon>
        <taxon>Betaproteobacteria</taxon>
        <taxon>Burkholderiales</taxon>
        <taxon>Burkholderiaceae</taxon>
        <taxon>Caballeronia</taxon>
    </lineage>
</organism>
<dbReference type="RefSeq" id="WP_063740966.1">
    <property type="nucleotide sequence ID" value="NZ_CADFFX010000019.1"/>
</dbReference>
<dbReference type="Proteomes" id="UP000027466">
    <property type="component" value="Unassembled WGS sequence"/>
</dbReference>
<evidence type="ECO:0000256" key="2">
    <source>
        <dbReference type="SAM" id="SignalP"/>
    </source>
</evidence>
<name>A0A069Q0E3_9BURK</name>
<dbReference type="EMBL" id="JFHC01000009">
    <property type="protein sequence ID" value="KDR43181.1"/>
    <property type="molecule type" value="Genomic_DNA"/>
</dbReference>